<dbReference type="Proteomes" id="UP000530571">
    <property type="component" value="Unassembled WGS sequence"/>
</dbReference>
<dbReference type="InterPro" id="IPR036271">
    <property type="entry name" value="Tet_transcr_reg_TetR-rel_C_sf"/>
</dbReference>
<dbReference type="AlphaFoldDB" id="A0A7W6KMK9"/>
<keyword evidence="3 4" id="KW-0238">DNA-binding</keyword>
<dbReference type="PROSITE" id="PS01173">
    <property type="entry name" value="LIPASE_GDXG_HIS"/>
    <property type="match status" value="1"/>
</dbReference>
<evidence type="ECO:0000256" key="5">
    <source>
        <dbReference type="SAM" id="MobiDB-lite"/>
    </source>
</evidence>
<dbReference type="PRINTS" id="PR00455">
    <property type="entry name" value="HTHTETR"/>
</dbReference>
<reference evidence="7 8" key="1">
    <citation type="submission" date="2020-08" db="EMBL/GenBank/DDBJ databases">
        <title>Genomic Encyclopedia of Type Strains, Phase IV (KMG-IV): sequencing the most valuable type-strain genomes for metagenomic binning, comparative biology and taxonomic classification.</title>
        <authorList>
            <person name="Goeker M."/>
        </authorList>
    </citation>
    <scope>NUCLEOTIDE SEQUENCE [LARGE SCALE GENOMIC DNA]</scope>
    <source>
        <strain evidence="7 8">DSM 28101</strain>
    </source>
</reference>
<dbReference type="PANTHER" id="PTHR30328">
    <property type="entry name" value="TRANSCRIPTIONAL REPRESSOR"/>
    <property type="match status" value="1"/>
</dbReference>
<evidence type="ECO:0000256" key="4">
    <source>
        <dbReference type="PROSITE-ProRule" id="PRU00335"/>
    </source>
</evidence>
<dbReference type="Pfam" id="PF17938">
    <property type="entry name" value="TetR_C_29"/>
    <property type="match status" value="1"/>
</dbReference>
<dbReference type="InterPro" id="IPR013094">
    <property type="entry name" value="AB_hydrolase_3"/>
</dbReference>
<dbReference type="PROSITE" id="PS50977">
    <property type="entry name" value="HTH_TETR_2"/>
    <property type="match status" value="1"/>
</dbReference>
<dbReference type="SUPFAM" id="SSF48498">
    <property type="entry name" value="Tetracyclin repressor-like, C-terminal domain"/>
    <property type="match status" value="1"/>
</dbReference>
<keyword evidence="8" id="KW-1185">Reference proteome</keyword>
<evidence type="ECO:0000313" key="7">
    <source>
        <dbReference type="EMBL" id="MBB4122615.1"/>
    </source>
</evidence>
<accession>A0A7W6KMK9</accession>
<dbReference type="SUPFAM" id="SSF53474">
    <property type="entry name" value="alpha/beta-Hydrolases"/>
    <property type="match status" value="1"/>
</dbReference>
<dbReference type="PANTHER" id="PTHR30328:SF54">
    <property type="entry name" value="HTH-TYPE TRANSCRIPTIONAL REPRESSOR SCO4008"/>
    <property type="match status" value="1"/>
</dbReference>
<dbReference type="InterPro" id="IPR009057">
    <property type="entry name" value="Homeodomain-like_sf"/>
</dbReference>
<name>A0A7W6KMK9_9HYPH</name>
<dbReference type="Gene3D" id="3.40.50.1820">
    <property type="entry name" value="alpha/beta hydrolase"/>
    <property type="match status" value="1"/>
</dbReference>
<dbReference type="InterPro" id="IPR029058">
    <property type="entry name" value="AB_hydrolase_fold"/>
</dbReference>
<evidence type="ECO:0000313" key="8">
    <source>
        <dbReference type="Proteomes" id="UP000530571"/>
    </source>
</evidence>
<keyword evidence="2" id="KW-0378">Hydrolase</keyword>
<protein>
    <submittedName>
        <fullName evidence="7">Acetyl esterase/lipase/AcrR family transcriptional regulator</fullName>
    </submittedName>
</protein>
<evidence type="ECO:0000256" key="1">
    <source>
        <dbReference type="ARBA" id="ARBA00010515"/>
    </source>
</evidence>
<dbReference type="Pfam" id="PF07859">
    <property type="entry name" value="Abhydrolase_3"/>
    <property type="match status" value="1"/>
</dbReference>
<sequence length="554" mass="61865">MAKGQINEQPDMTSRRSWKQNPEAVRENILQTARAVFVAHGLSGAKMDEIAARTRTSKRMIYYYFGDKEGLYRAVLEDAYARMRRAEDALDLGRLHPVEALRQLTEFTFDHHSRERDFVRLVMVENIHEGRHMSKSEMISGQNSSAIRLLEEIYRRGCDDGLFRPGLTALELHWHISALAVFNVSNRATFSNIFGPDLFEPKGQEMLRRHTGDMVLRFVMKPGLSPEDVEKPPQTKPRMIDPGIYRFLEVLEAQKNSLPEATTLEARRVLYNSIARNLRLPTPPNIETDREDWIDSDGGPVRVRIFRHQGSGPQPALVYLHGGGFWRGSPESHWDTTARLASWTRQTVISVDYALAPENPYPVALKQALAVIAWAREQAERLGIDAARIAVGGDGTGGNLAAAAATACRDAKLPLRAALLIYPILDFDLTRPSCRQNADGPLLRLEDVETAARHYCPDTALLSSDPMAAPLRAERHEGLPPTFLALAANDPMRDSAAQYAEALQRGGVSVTVDEGEGLVHDYLRAQSHCTAAEDKLRIMSDWLYEVFLTPGAPG</sequence>
<evidence type="ECO:0000259" key="6">
    <source>
        <dbReference type="PROSITE" id="PS50977"/>
    </source>
</evidence>
<feature type="region of interest" description="Disordered" evidence="5">
    <location>
        <begin position="1"/>
        <end position="21"/>
    </location>
</feature>
<gene>
    <name evidence="7" type="ORF">GGR30_002549</name>
</gene>
<dbReference type="EMBL" id="JACIDZ010000008">
    <property type="protein sequence ID" value="MBB4122615.1"/>
    <property type="molecule type" value="Genomic_DNA"/>
</dbReference>
<dbReference type="Pfam" id="PF00440">
    <property type="entry name" value="TetR_N"/>
    <property type="match status" value="1"/>
</dbReference>
<dbReference type="InterPro" id="IPR050109">
    <property type="entry name" value="HTH-type_TetR-like_transc_reg"/>
</dbReference>
<dbReference type="RefSeq" id="WP_343066500.1">
    <property type="nucleotide sequence ID" value="NZ_JACIDZ010000008.1"/>
</dbReference>
<evidence type="ECO:0000256" key="2">
    <source>
        <dbReference type="ARBA" id="ARBA00022801"/>
    </source>
</evidence>
<dbReference type="GO" id="GO:0016787">
    <property type="term" value="F:hydrolase activity"/>
    <property type="evidence" value="ECO:0007669"/>
    <property type="project" value="UniProtKB-KW"/>
</dbReference>
<organism evidence="7 8">
    <name type="scientific">Martelella radicis</name>
    <dbReference type="NCBI Taxonomy" id="1397476"/>
    <lineage>
        <taxon>Bacteria</taxon>
        <taxon>Pseudomonadati</taxon>
        <taxon>Pseudomonadota</taxon>
        <taxon>Alphaproteobacteria</taxon>
        <taxon>Hyphomicrobiales</taxon>
        <taxon>Aurantimonadaceae</taxon>
        <taxon>Martelella</taxon>
    </lineage>
</organism>
<dbReference type="SUPFAM" id="SSF46689">
    <property type="entry name" value="Homeodomain-like"/>
    <property type="match status" value="1"/>
</dbReference>
<feature type="DNA-binding region" description="H-T-H motif" evidence="4">
    <location>
        <begin position="46"/>
        <end position="65"/>
    </location>
</feature>
<dbReference type="GO" id="GO:0003677">
    <property type="term" value="F:DNA binding"/>
    <property type="evidence" value="ECO:0007669"/>
    <property type="project" value="UniProtKB-UniRule"/>
</dbReference>
<proteinExistence type="inferred from homology"/>
<dbReference type="InterPro" id="IPR001647">
    <property type="entry name" value="HTH_TetR"/>
</dbReference>
<comment type="similarity">
    <text evidence="1">Belongs to the 'GDXG' lipolytic enzyme family.</text>
</comment>
<feature type="compositionally biased region" description="Polar residues" evidence="5">
    <location>
        <begin position="1"/>
        <end position="12"/>
    </location>
</feature>
<feature type="domain" description="HTH tetR-type" evidence="6">
    <location>
        <begin position="23"/>
        <end position="83"/>
    </location>
</feature>
<dbReference type="Gene3D" id="1.10.357.10">
    <property type="entry name" value="Tetracycline Repressor, domain 2"/>
    <property type="match status" value="1"/>
</dbReference>
<dbReference type="InterPro" id="IPR002168">
    <property type="entry name" value="Lipase_GDXG_HIS_AS"/>
</dbReference>
<comment type="caution">
    <text evidence="7">The sequence shown here is derived from an EMBL/GenBank/DDBJ whole genome shotgun (WGS) entry which is preliminary data.</text>
</comment>
<dbReference type="InterPro" id="IPR041474">
    <property type="entry name" value="NicS_C"/>
</dbReference>
<evidence type="ECO:0000256" key="3">
    <source>
        <dbReference type="ARBA" id="ARBA00023125"/>
    </source>
</evidence>